<dbReference type="OrthoDB" id="330375at2"/>
<dbReference type="EMBL" id="BFBB01000008">
    <property type="protein sequence ID" value="GBF51280.1"/>
    <property type="molecule type" value="Genomic_DNA"/>
</dbReference>
<evidence type="ECO:0000313" key="3">
    <source>
        <dbReference type="EMBL" id="GBF51280.1"/>
    </source>
</evidence>
<protein>
    <submittedName>
        <fullName evidence="3">Uncharacterized protein</fullName>
    </submittedName>
</protein>
<dbReference type="RefSeq" id="WP_108977638.1">
    <property type="nucleotide sequence ID" value="NZ_BFBB01000008.1"/>
</dbReference>
<sequence>MATKKSSSAAKKKAAPKKQAAKKKTTNARTSNAKESQASLFAHDESAQVSLQAATTSEASTSDKSNESSGGLYLFLVLAGIAVLFYVGYAKYKSKPSEANVAPAALETPAPKVEETKPPETNVEGTTPPEEAAKASDSKFLTDKIQSGKKWDEATTYCQSLGANLPSKLELADFSKSADKELKTDDQYWTKNFANATKAYAFSFKSGKSTSALKTAKLKVLCKN</sequence>
<reference evidence="3 4" key="1">
    <citation type="submission" date="2018-02" db="EMBL/GenBank/DDBJ databases">
        <title>Novel Leptospira species isolated from soil and water in Japan.</title>
        <authorList>
            <person name="Nakao R."/>
            <person name="Masuzawa T."/>
        </authorList>
    </citation>
    <scope>NUCLEOTIDE SEQUENCE [LARGE SCALE GENOMIC DNA]</scope>
    <source>
        <strain evidence="3 4">YH101</strain>
    </source>
</reference>
<feature type="region of interest" description="Disordered" evidence="1">
    <location>
        <begin position="1"/>
        <end position="68"/>
    </location>
</feature>
<keyword evidence="4" id="KW-1185">Reference proteome</keyword>
<accession>A0A2P2E332</accession>
<feature type="region of interest" description="Disordered" evidence="1">
    <location>
        <begin position="98"/>
        <end position="137"/>
    </location>
</feature>
<dbReference type="Proteomes" id="UP000245133">
    <property type="component" value="Unassembled WGS sequence"/>
</dbReference>
<evidence type="ECO:0000256" key="1">
    <source>
        <dbReference type="SAM" id="MobiDB-lite"/>
    </source>
</evidence>
<keyword evidence="2" id="KW-0472">Membrane</keyword>
<gene>
    <name evidence="3" type="ORF">LPTSP4_28120</name>
</gene>
<feature type="transmembrane region" description="Helical" evidence="2">
    <location>
        <begin position="70"/>
        <end position="89"/>
    </location>
</feature>
<comment type="caution">
    <text evidence="3">The sequence shown here is derived from an EMBL/GenBank/DDBJ whole genome shotgun (WGS) entry which is preliminary data.</text>
</comment>
<dbReference type="AlphaFoldDB" id="A0A2P2E332"/>
<evidence type="ECO:0000313" key="4">
    <source>
        <dbReference type="Proteomes" id="UP000245133"/>
    </source>
</evidence>
<feature type="compositionally biased region" description="Polar residues" evidence="1">
    <location>
        <begin position="47"/>
        <end position="68"/>
    </location>
</feature>
<name>A0A2P2E332_9LEPT</name>
<evidence type="ECO:0000256" key="2">
    <source>
        <dbReference type="SAM" id="Phobius"/>
    </source>
</evidence>
<feature type="compositionally biased region" description="Basic residues" evidence="1">
    <location>
        <begin position="10"/>
        <end position="26"/>
    </location>
</feature>
<proteinExistence type="predicted"/>
<organism evidence="3 4">
    <name type="scientific">Leptospira ryugenii</name>
    <dbReference type="NCBI Taxonomy" id="1917863"/>
    <lineage>
        <taxon>Bacteria</taxon>
        <taxon>Pseudomonadati</taxon>
        <taxon>Spirochaetota</taxon>
        <taxon>Spirochaetia</taxon>
        <taxon>Leptospirales</taxon>
        <taxon>Leptospiraceae</taxon>
        <taxon>Leptospira</taxon>
    </lineage>
</organism>
<keyword evidence="2" id="KW-0812">Transmembrane</keyword>
<keyword evidence="2" id="KW-1133">Transmembrane helix</keyword>